<dbReference type="AlphaFoldDB" id="A0A371NSF1"/>
<feature type="domain" description="GFO/IDH/MocA-like oxidoreductase" evidence="3">
    <location>
        <begin position="125"/>
        <end position="246"/>
    </location>
</feature>
<accession>A0A371NSF1</accession>
<dbReference type="SUPFAM" id="SSF55347">
    <property type="entry name" value="Glyceraldehyde-3-phosphate dehydrogenase-like, C-terminal domain"/>
    <property type="match status" value="1"/>
</dbReference>
<reference evidence="4 5" key="1">
    <citation type="submission" date="2018-08" db="EMBL/GenBank/DDBJ databases">
        <title>Isolation, diversity and antifungal activity of Actinobacteria from cow dung.</title>
        <authorList>
            <person name="Ling L."/>
        </authorList>
    </citation>
    <scope>NUCLEOTIDE SEQUENCE [LARGE SCALE GENOMIC DNA]</scope>
    <source>
        <strain evidence="4 5">NEAU-LLE</strain>
    </source>
</reference>
<dbReference type="InterPro" id="IPR055170">
    <property type="entry name" value="GFO_IDH_MocA-like_dom"/>
</dbReference>
<dbReference type="RefSeq" id="WP_116242384.1">
    <property type="nucleotide sequence ID" value="NZ_QUAB01000043.1"/>
</dbReference>
<dbReference type="Pfam" id="PF22725">
    <property type="entry name" value="GFO_IDH_MocA_C3"/>
    <property type="match status" value="1"/>
</dbReference>
<keyword evidence="1" id="KW-0520">NAD</keyword>
<sequence>MTTKLRVGLIGAGGIAAPHVEALLALSAEVRILRRTAATALAEMYDVEIVDDLDALIDASDVVDIISPTATHPELALRAIARGRHVICEKPLAATAEDAAVIVRAAADAGVRLFPAHVVRYFPDYRGIKQWVGDGMIGDVTELVLSRVGAGPDAAWFFDENAGGGLIRDLMIHDIDQAIWLAGPVASVSAVQDPPSSAGVLPRVVTADVVLTHRSGAVSRIHGGWLGPGTPFRTTIEVIGSTGRLRHDSAEAPPDGYLPPADAGESPYLTQLRDFLTALEDGTDARILPADAVDAVTVVDAAYRSLATRAPVPL</sequence>
<gene>
    <name evidence="4" type="ORF">DY023_10970</name>
</gene>
<name>A0A371NSF1_9MICO</name>
<dbReference type="EMBL" id="QUAB01000043">
    <property type="protein sequence ID" value="REJ05099.1"/>
    <property type="molecule type" value="Genomic_DNA"/>
</dbReference>
<dbReference type="SUPFAM" id="SSF51735">
    <property type="entry name" value="NAD(P)-binding Rossmann-fold domains"/>
    <property type="match status" value="1"/>
</dbReference>
<keyword evidence="5" id="KW-1185">Reference proteome</keyword>
<comment type="caution">
    <text evidence="4">The sequence shown here is derived from an EMBL/GenBank/DDBJ whole genome shotgun (WGS) entry which is preliminary data.</text>
</comment>
<evidence type="ECO:0000313" key="4">
    <source>
        <dbReference type="EMBL" id="REJ05099.1"/>
    </source>
</evidence>
<dbReference type="InterPro" id="IPR000683">
    <property type="entry name" value="Gfo/Idh/MocA-like_OxRdtase_N"/>
</dbReference>
<dbReference type="Gene3D" id="3.30.360.10">
    <property type="entry name" value="Dihydrodipicolinate Reductase, domain 2"/>
    <property type="match status" value="1"/>
</dbReference>
<dbReference type="GO" id="GO:0000166">
    <property type="term" value="F:nucleotide binding"/>
    <property type="evidence" value="ECO:0007669"/>
    <property type="project" value="InterPro"/>
</dbReference>
<evidence type="ECO:0000259" key="3">
    <source>
        <dbReference type="Pfam" id="PF22725"/>
    </source>
</evidence>
<dbReference type="InterPro" id="IPR051450">
    <property type="entry name" value="Gfo/Idh/MocA_Oxidoreductases"/>
</dbReference>
<dbReference type="Proteomes" id="UP000262172">
    <property type="component" value="Unassembled WGS sequence"/>
</dbReference>
<evidence type="ECO:0000313" key="5">
    <source>
        <dbReference type="Proteomes" id="UP000262172"/>
    </source>
</evidence>
<organism evidence="4 5">
    <name type="scientific">Microbacterium bovistercoris</name>
    <dbReference type="NCBI Taxonomy" id="2293570"/>
    <lineage>
        <taxon>Bacteria</taxon>
        <taxon>Bacillati</taxon>
        <taxon>Actinomycetota</taxon>
        <taxon>Actinomycetes</taxon>
        <taxon>Micrococcales</taxon>
        <taxon>Microbacteriaceae</taxon>
        <taxon>Microbacterium</taxon>
    </lineage>
</organism>
<dbReference type="Pfam" id="PF01408">
    <property type="entry name" value="GFO_IDH_MocA"/>
    <property type="match status" value="1"/>
</dbReference>
<protein>
    <submittedName>
        <fullName evidence="4">Gfo/Idh/MocA family oxidoreductase</fullName>
    </submittedName>
</protein>
<evidence type="ECO:0000256" key="1">
    <source>
        <dbReference type="ARBA" id="ARBA00023027"/>
    </source>
</evidence>
<dbReference type="PANTHER" id="PTHR43377:SF1">
    <property type="entry name" value="BILIVERDIN REDUCTASE A"/>
    <property type="match status" value="1"/>
</dbReference>
<dbReference type="OrthoDB" id="256869at2"/>
<dbReference type="InterPro" id="IPR036291">
    <property type="entry name" value="NAD(P)-bd_dom_sf"/>
</dbReference>
<dbReference type="Gene3D" id="3.40.50.720">
    <property type="entry name" value="NAD(P)-binding Rossmann-like Domain"/>
    <property type="match status" value="1"/>
</dbReference>
<feature type="domain" description="Gfo/Idh/MocA-like oxidoreductase N-terminal" evidence="2">
    <location>
        <begin position="5"/>
        <end position="117"/>
    </location>
</feature>
<evidence type="ECO:0000259" key="2">
    <source>
        <dbReference type="Pfam" id="PF01408"/>
    </source>
</evidence>
<proteinExistence type="predicted"/>
<dbReference type="PANTHER" id="PTHR43377">
    <property type="entry name" value="BILIVERDIN REDUCTASE A"/>
    <property type="match status" value="1"/>
</dbReference>